<proteinExistence type="predicted"/>
<reference evidence="3 4" key="1">
    <citation type="submission" date="2021-05" db="EMBL/GenBank/DDBJ databases">
        <title>The draft genome of Geobacter chapellei DSM 13688.</title>
        <authorList>
            <person name="Xu Z."/>
            <person name="Masuda Y."/>
            <person name="Itoh H."/>
            <person name="Senoo K."/>
        </authorList>
    </citation>
    <scope>NUCLEOTIDE SEQUENCE [LARGE SCALE GENOMIC DNA]</scope>
    <source>
        <strain evidence="3 4">DSM 13688</strain>
    </source>
</reference>
<dbReference type="Pfam" id="PF15632">
    <property type="entry name" value="ATPgrasp_Ter"/>
    <property type="match status" value="1"/>
</dbReference>
<gene>
    <name evidence="3" type="ORF">KJB30_08540</name>
</gene>
<dbReference type="Gene3D" id="3.30.470.20">
    <property type="entry name" value="ATP-grasp fold, B domain"/>
    <property type="match status" value="1"/>
</dbReference>
<protein>
    <submittedName>
        <fullName evidence="3">ATP-grasp domain-containing protein</fullName>
    </submittedName>
</protein>
<accession>A0ABS5U831</accession>
<keyword evidence="1" id="KW-0067">ATP-binding</keyword>
<feature type="domain" description="ATP-grasp" evidence="2">
    <location>
        <begin position="118"/>
        <end position="310"/>
    </location>
</feature>
<evidence type="ECO:0000313" key="4">
    <source>
        <dbReference type="Proteomes" id="UP000784128"/>
    </source>
</evidence>
<evidence type="ECO:0000259" key="2">
    <source>
        <dbReference type="PROSITE" id="PS50975"/>
    </source>
</evidence>
<name>A0ABS5U831_9BACT</name>
<dbReference type="Gene3D" id="3.40.50.20">
    <property type="match status" value="1"/>
</dbReference>
<dbReference type="InterPro" id="IPR011761">
    <property type="entry name" value="ATP-grasp"/>
</dbReference>
<dbReference type="PROSITE" id="PS50975">
    <property type="entry name" value="ATP_GRASP"/>
    <property type="match status" value="1"/>
</dbReference>
<dbReference type="RefSeq" id="WP_214297998.1">
    <property type="nucleotide sequence ID" value="NZ_JAHDYS010000006.1"/>
</dbReference>
<keyword evidence="4" id="KW-1185">Reference proteome</keyword>
<keyword evidence="1" id="KW-0547">Nucleotide-binding</keyword>
<dbReference type="Proteomes" id="UP000784128">
    <property type="component" value="Unassembled WGS sequence"/>
</dbReference>
<dbReference type="SUPFAM" id="SSF56059">
    <property type="entry name" value="Glutathione synthetase ATP-binding domain-like"/>
    <property type="match status" value="1"/>
</dbReference>
<evidence type="ECO:0000256" key="1">
    <source>
        <dbReference type="PROSITE-ProRule" id="PRU00409"/>
    </source>
</evidence>
<dbReference type="EMBL" id="JAHDYS010000006">
    <property type="protein sequence ID" value="MBT1071827.1"/>
    <property type="molecule type" value="Genomic_DNA"/>
</dbReference>
<comment type="caution">
    <text evidence="3">The sequence shown here is derived from an EMBL/GenBank/DDBJ whole genome shotgun (WGS) entry which is preliminary data.</text>
</comment>
<sequence length="399" mass="44312">MNVLVTDGENRSALAVTRSLGRNGCTVMVTESVAGSIAACSRYCSYAYQVPNPMEDCDGYVSAIAALVIRENVDVVIPMTEQSVYCLNRNRELLGKNVILACASSDHMDAVSNKFKLFQLASNIGISIPQTLFIDGQDEYHRQKVSITRYPVVVKPAFSKIREGDRIISAGVMYASNAQELDRLYEARPVLRYPSLIQELIVGEGTGLFTLFDHDRHLALFAHRRILEKPPSGGVSVLSESIPLDKQMVEDAEKLLSAVDWTGIAMVEFKRDVRDGKAKLMEINGRFWGSLQLAVSSGINFPVLSLEYHLGRKLEQTCRDYRTGVRLKWLFGMLDHLIIRLKNRGPSAAMPVDIPPVMQVMRDLLVPGGANTAGDVYDFDDLQPFISEAKSYFRNVAGI</sequence>
<organism evidence="3 4">
    <name type="scientific">Pelotalea chapellei</name>
    <dbReference type="NCBI Taxonomy" id="44671"/>
    <lineage>
        <taxon>Bacteria</taxon>
        <taxon>Pseudomonadati</taxon>
        <taxon>Thermodesulfobacteriota</taxon>
        <taxon>Desulfuromonadia</taxon>
        <taxon>Geobacterales</taxon>
        <taxon>Geobacteraceae</taxon>
        <taxon>Pelotalea</taxon>
    </lineage>
</organism>
<evidence type="ECO:0000313" key="3">
    <source>
        <dbReference type="EMBL" id="MBT1071827.1"/>
    </source>
</evidence>